<comment type="similarity">
    <text evidence="1">Belongs to the ICR family.</text>
</comment>
<dbReference type="SUPFAM" id="SSF161270">
    <property type="entry name" value="PspA lactotransferrin-binding region"/>
    <property type="match status" value="1"/>
</dbReference>
<evidence type="ECO:0000256" key="2">
    <source>
        <dbReference type="ARBA" id="ARBA00023054"/>
    </source>
</evidence>
<organism evidence="5 6">
    <name type="scientific">Tripterygium wilfordii</name>
    <name type="common">Thunder God vine</name>
    <dbReference type="NCBI Taxonomy" id="458696"/>
    <lineage>
        <taxon>Eukaryota</taxon>
        <taxon>Viridiplantae</taxon>
        <taxon>Streptophyta</taxon>
        <taxon>Embryophyta</taxon>
        <taxon>Tracheophyta</taxon>
        <taxon>Spermatophyta</taxon>
        <taxon>Magnoliopsida</taxon>
        <taxon>eudicotyledons</taxon>
        <taxon>Gunneridae</taxon>
        <taxon>Pentapetalae</taxon>
        <taxon>rosids</taxon>
        <taxon>fabids</taxon>
        <taxon>Celastrales</taxon>
        <taxon>Celastraceae</taxon>
        <taxon>Tripterygium</taxon>
    </lineage>
</organism>
<name>A0A7J7DF24_TRIWF</name>
<dbReference type="EMBL" id="JAAARO010000007">
    <property type="protein sequence ID" value="KAF5744676.1"/>
    <property type="molecule type" value="Genomic_DNA"/>
</dbReference>
<evidence type="ECO:0000256" key="1">
    <source>
        <dbReference type="ARBA" id="ARBA00009778"/>
    </source>
</evidence>
<dbReference type="AlphaFoldDB" id="A0A7J7DF24"/>
<feature type="coiled-coil region" evidence="3">
    <location>
        <begin position="521"/>
        <end position="555"/>
    </location>
</feature>
<dbReference type="InParanoid" id="A0A7J7DF24"/>
<evidence type="ECO:0000256" key="3">
    <source>
        <dbReference type="SAM" id="Coils"/>
    </source>
</evidence>
<feature type="compositionally biased region" description="Basic and acidic residues" evidence="4">
    <location>
        <begin position="307"/>
        <end position="323"/>
    </location>
</feature>
<reference evidence="5 6" key="1">
    <citation type="journal article" date="2020" name="Nat. Commun.">
        <title>Genome of Tripterygium wilfordii and identification of cytochrome P450 involved in triptolide biosynthesis.</title>
        <authorList>
            <person name="Tu L."/>
            <person name="Su P."/>
            <person name="Zhang Z."/>
            <person name="Gao L."/>
            <person name="Wang J."/>
            <person name="Hu T."/>
            <person name="Zhou J."/>
            <person name="Zhang Y."/>
            <person name="Zhao Y."/>
            <person name="Liu Y."/>
            <person name="Song Y."/>
            <person name="Tong Y."/>
            <person name="Lu Y."/>
            <person name="Yang J."/>
            <person name="Xu C."/>
            <person name="Jia M."/>
            <person name="Peters R.J."/>
            <person name="Huang L."/>
            <person name="Gao W."/>
        </authorList>
    </citation>
    <scope>NUCLEOTIDE SEQUENCE [LARGE SCALE GENOMIC DNA]</scope>
    <source>
        <strain evidence="6">cv. XIE 37</strain>
        <tissue evidence="5">Leaf</tissue>
    </source>
</reference>
<keyword evidence="2 3" id="KW-0175">Coiled coil</keyword>
<dbReference type="InterPro" id="IPR029688">
    <property type="entry name" value="ICR"/>
</dbReference>
<evidence type="ECO:0000313" key="6">
    <source>
        <dbReference type="Proteomes" id="UP000593562"/>
    </source>
</evidence>
<protein>
    <submittedName>
        <fullName evidence="5">Interactor of constitutive active ROPs 3 isoform X2</fullName>
    </submittedName>
</protein>
<feature type="region of interest" description="Disordered" evidence="4">
    <location>
        <begin position="299"/>
        <end position="330"/>
    </location>
</feature>
<dbReference type="Proteomes" id="UP000593562">
    <property type="component" value="Unassembled WGS sequence"/>
</dbReference>
<feature type="compositionally biased region" description="Polar residues" evidence="4">
    <location>
        <begin position="1"/>
        <end position="13"/>
    </location>
</feature>
<accession>A0A7J7DF24</accession>
<dbReference type="FunCoup" id="A0A7J7DF24">
    <property type="interactions" value="1729"/>
</dbReference>
<keyword evidence="6" id="KW-1185">Reference proteome</keyword>
<comment type="caution">
    <text evidence="5">The sequence shown here is derived from an EMBL/GenBank/DDBJ whole genome shotgun (WGS) entry which is preliminary data.</text>
</comment>
<feature type="coiled-coil region" evidence="3">
    <location>
        <begin position="447"/>
        <end position="481"/>
    </location>
</feature>
<feature type="coiled-coil region" evidence="3">
    <location>
        <begin position="221"/>
        <end position="294"/>
    </location>
</feature>
<dbReference type="PANTHER" id="PTHR34224">
    <property type="entry name" value="INTERACTOR OF CONSTITUTIVE ACTIVE ROPS 2, CHLOROPLASTIC-RELATED"/>
    <property type="match status" value="1"/>
</dbReference>
<sequence length="622" mass="69955">MQTPKGRSGSSEVPQKVSPQPVRQLKPTALESDSSSSYSQTRTPKERSPKVVERRSPRSPVSERKRPSRISELESQVSQLQEELKKVKVQLNLSESWKKEAQQEAEDYKKQLSAMSVELEESQKELHKLSASEQAHVVELRRISQEQDGAWQSQLEIVQKQHSVDSAALAAATNEIQQLNFQLEMVAESEALQTKHAESRQLELQSLKGKLVETLSIVEGMKNQLSNSKESETQAKALANETLLQLEDAKKTVETLRSDGMKTLEDHNIVISKLEKSRTRVNLLEGLIGKLERDLLNASSAHSQKSIADKSIERGTEESRSMDESEQQDSELFSLKSEVARLRSALRAAEVKCDEEQVQSTVQVKKAYELVDQVKSESSLREAELEKQLEKLKADIEDLKADLMDKETELQGISEENEGLNMKIKNSLSYKREFEVENELKKLNEHIGDLKASLVDKKTELQNISEENASLKKEISRREQEGVKVKDKVVVEVEAARAAEREALTKLGVAMEEADKSNRKAARVFEQLDAAQAANSEMEAELRRLKVQSDQWRKAAEAAAAMLSAGNNGKFTDRTGSLESNYNPVLGKISPSYDEDMDDDLLKKKNGNMLKKIGVLWKKPHK</sequence>
<dbReference type="PANTHER" id="PTHR34224:SF18">
    <property type="entry name" value="INTERACTOR OF CONSTITUTIVE ACTIVE ROPS 3"/>
    <property type="match status" value="1"/>
</dbReference>
<feature type="region of interest" description="Disordered" evidence="4">
    <location>
        <begin position="1"/>
        <end position="76"/>
    </location>
</feature>
<evidence type="ECO:0000313" key="5">
    <source>
        <dbReference type="EMBL" id="KAF5744676.1"/>
    </source>
</evidence>
<feature type="compositionally biased region" description="Basic and acidic residues" evidence="4">
    <location>
        <begin position="43"/>
        <end position="72"/>
    </location>
</feature>
<gene>
    <name evidence="5" type="ORF">HS088_TW07G00253</name>
</gene>
<evidence type="ECO:0000256" key="4">
    <source>
        <dbReference type="SAM" id="MobiDB-lite"/>
    </source>
</evidence>
<feature type="coiled-coil region" evidence="3">
    <location>
        <begin position="332"/>
        <end position="423"/>
    </location>
</feature>
<proteinExistence type="inferred from homology"/>